<dbReference type="PRINTS" id="PR01805">
    <property type="entry name" value="VACJLIPOPROT"/>
</dbReference>
<feature type="signal peptide" evidence="4">
    <location>
        <begin position="1"/>
        <end position="23"/>
    </location>
</feature>
<evidence type="ECO:0008006" key="7">
    <source>
        <dbReference type="Google" id="ProtNLM"/>
    </source>
</evidence>
<feature type="compositionally biased region" description="Acidic residues" evidence="3">
    <location>
        <begin position="278"/>
        <end position="292"/>
    </location>
</feature>
<dbReference type="AlphaFoldDB" id="A0A1Z9YUK4"/>
<keyword evidence="2 4" id="KW-0732">Signal</keyword>
<comment type="caution">
    <text evidence="5">The sequence shown here is derived from an EMBL/GenBank/DDBJ whole genome shotgun (WGS) entry which is preliminary data.</text>
</comment>
<evidence type="ECO:0000256" key="4">
    <source>
        <dbReference type="SAM" id="SignalP"/>
    </source>
</evidence>
<protein>
    <recommendedName>
        <fullName evidence="7">VacJ family lipoprotein</fullName>
    </recommendedName>
</protein>
<evidence type="ECO:0000256" key="1">
    <source>
        <dbReference type="ARBA" id="ARBA00010634"/>
    </source>
</evidence>
<dbReference type="GO" id="GO:0120010">
    <property type="term" value="P:intermembrane phospholipid transfer"/>
    <property type="evidence" value="ECO:0007669"/>
    <property type="project" value="TreeGrafter"/>
</dbReference>
<comment type="similarity">
    <text evidence="1">Belongs to the MlaA family.</text>
</comment>
<dbReference type="OrthoDB" id="9785326at2"/>
<dbReference type="PANTHER" id="PTHR30035">
    <property type="entry name" value="LIPOPROTEIN VACJ-RELATED"/>
    <property type="match status" value="1"/>
</dbReference>
<dbReference type="RefSeq" id="WP_087621418.1">
    <property type="nucleotide sequence ID" value="NZ_NEXX01000006.1"/>
</dbReference>
<feature type="region of interest" description="Disordered" evidence="3">
    <location>
        <begin position="272"/>
        <end position="299"/>
    </location>
</feature>
<gene>
    <name evidence="5" type="ORF">CAP51_14160</name>
</gene>
<proteinExistence type="inferred from homology"/>
<evidence type="ECO:0000256" key="2">
    <source>
        <dbReference type="ARBA" id="ARBA00022729"/>
    </source>
</evidence>
<evidence type="ECO:0000256" key="3">
    <source>
        <dbReference type="SAM" id="MobiDB-lite"/>
    </source>
</evidence>
<name>A0A1Z9YUK4_9GAMM</name>
<dbReference type="InterPro" id="IPR007428">
    <property type="entry name" value="MlaA"/>
</dbReference>
<organism evidence="5 6">
    <name type="scientific">Acinetobacter populi</name>
    <dbReference type="NCBI Taxonomy" id="1582270"/>
    <lineage>
        <taxon>Bacteria</taxon>
        <taxon>Pseudomonadati</taxon>
        <taxon>Pseudomonadota</taxon>
        <taxon>Gammaproteobacteria</taxon>
        <taxon>Moraxellales</taxon>
        <taxon>Moraxellaceae</taxon>
        <taxon>Acinetobacter</taxon>
    </lineage>
</organism>
<evidence type="ECO:0000313" key="5">
    <source>
        <dbReference type="EMBL" id="OUY05863.1"/>
    </source>
</evidence>
<dbReference type="PANTHER" id="PTHR30035:SF3">
    <property type="entry name" value="INTERMEMBRANE PHOSPHOLIPID TRANSPORT SYSTEM LIPOPROTEIN MLAA"/>
    <property type="match status" value="1"/>
</dbReference>
<evidence type="ECO:0000313" key="6">
    <source>
        <dbReference type="Proteomes" id="UP000196536"/>
    </source>
</evidence>
<dbReference type="Pfam" id="PF04333">
    <property type="entry name" value="MlaA"/>
    <property type="match status" value="1"/>
</dbReference>
<accession>A0A1Z9YUK4</accession>
<sequence length="299" mass="33378">MIYPSIKLLLIASISSISYLAYAEDTVSTVNEDNSSVLNEQDDIYSLAALKKIQLNQLKINALASQPASIKDPLQPLNRKIFTFNDTLDQYVLRPVAVQYQAKVPEDARGGYTNFRNNLREPWNAINQILQGKPKTAAKSLGRFTINTLTSLGIADTAKRLKLDNEKDDLGITLGVWGVSSGPYIMLPFLGPSTFRDGAATIADRYANVQQYIFEDDRSYWTNNAIDAVNTRAQLLSVESMLHGDKYSAIRDAYLQQRAYVIATKRGEDLETTMFSDDPFESTDEELDDLPDDTQPTGE</sequence>
<dbReference type="Proteomes" id="UP000196536">
    <property type="component" value="Unassembled WGS sequence"/>
</dbReference>
<dbReference type="EMBL" id="NEXX01000006">
    <property type="protein sequence ID" value="OUY05863.1"/>
    <property type="molecule type" value="Genomic_DNA"/>
</dbReference>
<reference evidence="5 6" key="1">
    <citation type="submission" date="2017-05" db="EMBL/GenBank/DDBJ databases">
        <title>Acinetobacter populi ANC 5415 (= PBJ7), whole genome shotgun sequencing project.</title>
        <authorList>
            <person name="Nemec A."/>
            <person name="Radolfova-Krizova L."/>
        </authorList>
    </citation>
    <scope>NUCLEOTIDE SEQUENCE [LARGE SCALE GENOMIC DNA]</scope>
    <source>
        <strain evidence="5 6">PBJ7</strain>
    </source>
</reference>
<keyword evidence="6" id="KW-1185">Reference proteome</keyword>
<feature type="chain" id="PRO_5012713098" description="VacJ family lipoprotein" evidence="4">
    <location>
        <begin position="24"/>
        <end position="299"/>
    </location>
</feature>
<dbReference type="GO" id="GO:0016020">
    <property type="term" value="C:membrane"/>
    <property type="evidence" value="ECO:0007669"/>
    <property type="project" value="InterPro"/>
</dbReference>